<name>A0A923LT26_9FIRM</name>
<dbReference type="Proteomes" id="UP000606720">
    <property type="component" value="Unassembled WGS sequence"/>
</dbReference>
<dbReference type="SUPFAM" id="SSF49373">
    <property type="entry name" value="Invasin/intimin cell-adhesion fragments"/>
    <property type="match status" value="2"/>
</dbReference>
<reference evidence="5" key="1">
    <citation type="submission" date="2020-08" db="EMBL/GenBank/DDBJ databases">
        <title>Genome public.</title>
        <authorList>
            <person name="Liu C."/>
            <person name="Sun Q."/>
        </authorList>
    </citation>
    <scope>NUCLEOTIDE SEQUENCE</scope>
    <source>
        <strain evidence="5">BX1005</strain>
    </source>
</reference>
<dbReference type="InterPro" id="IPR003343">
    <property type="entry name" value="Big_2"/>
</dbReference>
<organism evidence="5 6">
    <name type="scientific">Roseburia zhanii</name>
    <dbReference type="NCBI Taxonomy" id="2763064"/>
    <lineage>
        <taxon>Bacteria</taxon>
        <taxon>Bacillati</taxon>
        <taxon>Bacillota</taxon>
        <taxon>Clostridia</taxon>
        <taxon>Lachnospirales</taxon>
        <taxon>Lachnospiraceae</taxon>
        <taxon>Roseburia</taxon>
    </lineage>
</organism>
<dbReference type="NCBIfam" id="TIGR02543">
    <property type="entry name" value="List_Bact_rpt"/>
    <property type="match status" value="3"/>
</dbReference>
<feature type="compositionally biased region" description="Polar residues" evidence="2">
    <location>
        <begin position="649"/>
        <end position="684"/>
    </location>
</feature>
<dbReference type="Pfam" id="PF09479">
    <property type="entry name" value="Flg_new"/>
    <property type="match status" value="3"/>
</dbReference>
<feature type="domain" description="BIG2" evidence="4">
    <location>
        <begin position="684"/>
        <end position="759"/>
    </location>
</feature>
<accession>A0A923LT26</accession>
<protein>
    <submittedName>
        <fullName evidence="5">InlB B-repeat-containing protein</fullName>
    </submittedName>
</protein>
<dbReference type="Gene3D" id="2.60.40.1080">
    <property type="match status" value="2"/>
</dbReference>
<feature type="domain" description="BIG2" evidence="4">
    <location>
        <begin position="772"/>
        <end position="846"/>
    </location>
</feature>
<keyword evidence="3" id="KW-0732">Signal</keyword>
<evidence type="ECO:0000256" key="3">
    <source>
        <dbReference type="SAM" id="SignalP"/>
    </source>
</evidence>
<sequence length="849" mass="91016">MRKELKKLLAYLLTLGITVSSVFTGDAAVKAATLAYTEDDTKITESNDAITITTNDDNQTVYTLTSSVTDGLTISLKDNETVILDGKNFTLNGTNVHSDSGDCFESTPALTVDGSGTLIIKNIILKGGNAVRNADDLGSSPAVYVDSDEVSLILQETVTITGGDPSEGHTQSSIGTESSCGMDFSGKDLIIDTNSTVTITGTAGYPSFIDLDRHCPQAATESSNGLEFAGRTLSVASGAKFTVTGGMGQNGCNGSDINDEIPQKYIDDYINAQNGTGGGNAINFYCSVFDIAKDADVTLIPGTAGKGGTAGTFTDTDGSTIKGTDGFDGLDGKQIALESGIISDLDLLKSSIPEEDIVSLKLHYLKESENDYHSAVYYSQKANGVLFAHLPVLDIDHYNFEDWYADESYETKPNLFYNNYALTADSELFAKYTGKQYTVTFYSDPDTIYTSEIVTYPATAPNITSPTMTGYTFLGWFTDKACIYPYDITSPVTKDTALYAKWEINSYQVTFDSMGGSSLDNQQVTYNGTAATPSAPTKAGYTFDGWFTDKDYTKSYDFATPVTDDITLYAKWDIASYNVNFDSMGGSSLDNQQVTYNGTAATPSAPTKAGYTFDGWFTDKDCTVAYDFNAPVTDNITLYAKWNKIPDQQKPNETPADNPSTGQTDTKQPSTEPTDTNQSSDGTAKTSITLNVSSLPLQKGKSTTAVKATLYDGDSIAKWESSNTKVAKVSRKGKITAKKIGTATITVTTKNGATASVKINVQKNKVKTKTLTVTNVTAKKLTLKKGKSFTLKTAVTPLTSQDKVKFTSSDKKIITVNGKGKVKAVKKGSAKITIKSGKKTTKVQVQVTK</sequence>
<feature type="chain" id="PRO_5039345690" evidence="3">
    <location>
        <begin position="25"/>
        <end position="849"/>
    </location>
</feature>
<gene>
    <name evidence="5" type="ORF">H8S17_15315</name>
</gene>
<evidence type="ECO:0000313" key="6">
    <source>
        <dbReference type="Proteomes" id="UP000606720"/>
    </source>
</evidence>
<proteinExistence type="predicted"/>
<feature type="signal peptide" evidence="3">
    <location>
        <begin position="1"/>
        <end position="24"/>
    </location>
</feature>
<dbReference type="AlphaFoldDB" id="A0A923LT26"/>
<feature type="region of interest" description="Disordered" evidence="2">
    <location>
        <begin position="646"/>
        <end position="684"/>
    </location>
</feature>
<evidence type="ECO:0000256" key="2">
    <source>
        <dbReference type="SAM" id="MobiDB-lite"/>
    </source>
</evidence>
<keyword evidence="6" id="KW-1185">Reference proteome</keyword>
<dbReference type="SMART" id="SM00635">
    <property type="entry name" value="BID_2"/>
    <property type="match status" value="2"/>
</dbReference>
<evidence type="ECO:0000259" key="4">
    <source>
        <dbReference type="SMART" id="SM00635"/>
    </source>
</evidence>
<dbReference type="RefSeq" id="WP_186867830.1">
    <property type="nucleotide sequence ID" value="NZ_JACOPH010000024.1"/>
</dbReference>
<dbReference type="InterPro" id="IPR008964">
    <property type="entry name" value="Invasin/intimin_cell_adhesion"/>
</dbReference>
<dbReference type="EMBL" id="JACOPH010000024">
    <property type="protein sequence ID" value="MBC5715534.1"/>
    <property type="molecule type" value="Genomic_DNA"/>
</dbReference>
<dbReference type="Gene3D" id="2.60.40.4270">
    <property type="entry name" value="Listeria-Bacteroides repeat domain"/>
    <property type="match status" value="3"/>
</dbReference>
<evidence type="ECO:0000256" key="1">
    <source>
        <dbReference type="ARBA" id="ARBA00004196"/>
    </source>
</evidence>
<comment type="caution">
    <text evidence="5">The sequence shown here is derived from an EMBL/GenBank/DDBJ whole genome shotgun (WGS) entry which is preliminary data.</text>
</comment>
<dbReference type="GO" id="GO:0030313">
    <property type="term" value="C:cell envelope"/>
    <property type="evidence" value="ECO:0007669"/>
    <property type="project" value="UniProtKB-SubCell"/>
</dbReference>
<comment type="subcellular location">
    <subcellularLocation>
        <location evidence="1">Cell envelope</location>
    </subcellularLocation>
</comment>
<dbReference type="InterPro" id="IPR013378">
    <property type="entry name" value="InlB-like_B-rpt"/>
</dbReference>
<evidence type="ECO:0000313" key="5">
    <source>
        <dbReference type="EMBL" id="MBC5715534.1"/>
    </source>
</evidence>
<dbReference type="InterPro" id="IPR042229">
    <property type="entry name" value="Listeria/Bacterioides_rpt_sf"/>
</dbReference>
<dbReference type="Pfam" id="PF02368">
    <property type="entry name" value="Big_2"/>
    <property type="match status" value="2"/>
</dbReference>